<keyword evidence="2" id="KW-1185">Reference proteome</keyword>
<evidence type="ECO:0008006" key="3">
    <source>
        <dbReference type="Google" id="ProtNLM"/>
    </source>
</evidence>
<dbReference type="eggNOG" id="ENOG5033KZF">
    <property type="taxonomic scope" value="Bacteria"/>
</dbReference>
<name>I3IMY8_9BACT</name>
<dbReference type="Proteomes" id="UP000002985">
    <property type="component" value="Unassembled WGS sequence"/>
</dbReference>
<dbReference type="AlphaFoldDB" id="I3IMY8"/>
<gene>
    <name evidence="1" type="ORF">KSU1_C1487</name>
</gene>
<comment type="caution">
    <text evidence="1">The sequence shown here is derived from an EMBL/GenBank/DDBJ whole genome shotgun (WGS) entry which is preliminary data.</text>
</comment>
<organism evidence="1 2">
    <name type="scientific">Candidatus Jettenia caeni</name>
    <dbReference type="NCBI Taxonomy" id="247490"/>
    <lineage>
        <taxon>Bacteria</taxon>
        <taxon>Pseudomonadati</taxon>
        <taxon>Planctomycetota</taxon>
        <taxon>Candidatus Brocadiia</taxon>
        <taxon>Candidatus Brocadiales</taxon>
        <taxon>Candidatus Brocadiaceae</taxon>
        <taxon>Candidatus Jettenia</taxon>
    </lineage>
</organism>
<proteinExistence type="predicted"/>
<sequence length="80" mass="8910">MAKQKSPQKIIDDWNRNNPLGTVVDLILDNGKVKRTKTRSMAELLSGYRPVIWLDGVTGCYALERVKAISKKELATDGHG</sequence>
<protein>
    <recommendedName>
        <fullName evidence="3">DUF4314 domain-containing protein</fullName>
    </recommendedName>
</protein>
<reference evidence="1 2" key="1">
    <citation type="journal article" date="2012" name="FEBS Lett.">
        <title>Anammox organism KSU-1 expresses a NirK-type copper-containing nitrite reductase instead of a NirS-type with cytochrome cd1.</title>
        <authorList>
            <person name="Hira D."/>
            <person name="Toh H."/>
            <person name="Migita C.T."/>
            <person name="Okubo H."/>
            <person name="Nishiyama T."/>
            <person name="Hattori M."/>
            <person name="Furukawa K."/>
            <person name="Fujii T."/>
        </authorList>
    </citation>
    <scope>NUCLEOTIDE SEQUENCE [LARGE SCALE GENOMIC DNA]</scope>
</reference>
<evidence type="ECO:0000313" key="2">
    <source>
        <dbReference type="Proteomes" id="UP000002985"/>
    </source>
</evidence>
<accession>I3IMY8</accession>
<evidence type="ECO:0000313" key="1">
    <source>
        <dbReference type="EMBL" id="GAB63083.1"/>
    </source>
</evidence>
<dbReference type="OrthoDB" id="7376471at2"/>
<dbReference type="STRING" id="247490.KSU1_C1487"/>
<dbReference type="EMBL" id="BAFH01000003">
    <property type="protein sequence ID" value="GAB63083.1"/>
    <property type="molecule type" value="Genomic_DNA"/>
</dbReference>